<name>A0A815WUC5_9BILA</name>
<feature type="non-terminal residue" evidence="1">
    <location>
        <position position="1"/>
    </location>
</feature>
<sequence length="57" mass="6973">FFSRYVLVTFPEVPFRYSTPSYVERILLPERFPTLFQNITHSYDEQITNIHHRRKGK</sequence>
<evidence type="ECO:0000313" key="1">
    <source>
        <dbReference type="EMBL" id="CAF1550435.1"/>
    </source>
</evidence>
<comment type="caution">
    <text evidence="1">The sequence shown here is derived from an EMBL/GenBank/DDBJ whole genome shotgun (WGS) entry which is preliminary data.</text>
</comment>
<dbReference type="AlphaFoldDB" id="A0A815WUC5"/>
<dbReference type="Proteomes" id="UP000663845">
    <property type="component" value="Unassembled WGS sequence"/>
</dbReference>
<evidence type="ECO:0000313" key="2">
    <source>
        <dbReference type="Proteomes" id="UP000663845"/>
    </source>
</evidence>
<protein>
    <submittedName>
        <fullName evidence="1">Uncharacterized protein</fullName>
    </submittedName>
</protein>
<proteinExistence type="predicted"/>
<dbReference type="EMBL" id="CAJNOG010005365">
    <property type="protein sequence ID" value="CAF1550435.1"/>
    <property type="molecule type" value="Genomic_DNA"/>
</dbReference>
<reference evidence="1" key="1">
    <citation type="submission" date="2021-02" db="EMBL/GenBank/DDBJ databases">
        <authorList>
            <person name="Nowell W R."/>
        </authorList>
    </citation>
    <scope>NUCLEOTIDE SEQUENCE</scope>
</reference>
<gene>
    <name evidence="1" type="ORF">JYZ213_LOCUS46273</name>
</gene>
<accession>A0A815WUC5</accession>
<organism evidence="1 2">
    <name type="scientific">Adineta steineri</name>
    <dbReference type="NCBI Taxonomy" id="433720"/>
    <lineage>
        <taxon>Eukaryota</taxon>
        <taxon>Metazoa</taxon>
        <taxon>Spiralia</taxon>
        <taxon>Gnathifera</taxon>
        <taxon>Rotifera</taxon>
        <taxon>Eurotatoria</taxon>
        <taxon>Bdelloidea</taxon>
        <taxon>Adinetida</taxon>
        <taxon>Adinetidae</taxon>
        <taxon>Adineta</taxon>
    </lineage>
</organism>